<evidence type="ECO:0000256" key="1">
    <source>
        <dbReference type="SAM" id="MobiDB-lite"/>
    </source>
</evidence>
<gene>
    <name evidence="2" type="ORF">Sfulv_46690</name>
</gene>
<feature type="region of interest" description="Disordered" evidence="1">
    <location>
        <begin position="1"/>
        <end position="36"/>
    </location>
</feature>
<sequence>MNSVLHGVSGGGFAPPLSHHESRIAVTDLPPPGRRDRLPFRTRAEAAECSVTPEEQRSLYGASQSEAMISDALENADGLAGLRVCGRWLSAGPGASRTHAWEGCLDGQ</sequence>
<accession>A0A7J0CBS5</accession>
<organism evidence="2 3">
    <name type="scientific">Streptomyces fulvorobeus</name>
    <dbReference type="NCBI Taxonomy" id="284028"/>
    <lineage>
        <taxon>Bacteria</taxon>
        <taxon>Bacillati</taxon>
        <taxon>Actinomycetota</taxon>
        <taxon>Actinomycetes</taxon>
        <taxon>Kitasatosporales</taxon>
        <taxon>Streptomycetaceae</taxon>
        <taxon>Streptomyces</taxon>
    </lineage>
</organism>
<evidence type="ECO:0000313" key="2">
    <source>
        <dbReference type="EMBL" id="GFM99858.1"/>
    </source>
</evidence>
<keyword evidence="3" id="KW-1185">Reference proteome</keyword>
<dbReference type="Proteomes" id="UP000498980">
    <property type="component" value="Unassembled WGS sequence"/>
</dbReference>
<protein>
    <submittedName>
        <fullName evidence="2">Uncharacterized protein</fullName>
    </submittedName>
</protein>
<evidence type="ECO:0000313" key="3">
    <source>
        <dbReference type="Proteomes" id="UP000498980"/>
    </source>
</evidence>
<name>A0A7J0CBS5_9ACTN</name>
<dbReference type="AlphaFoldDB" id="A0A7J0CBS5"/>
<proteinExistence type="predicted"/>
<dbReference type="EMBL" id="BLWC01000001">
    <property type="protein sequence ID" value="GFM99858.1"/>
    <property type="molecule type" value="Genomic_DNA"/>
</dbReference>
<comment type="caution">
    <text evidence="2">The sequence shown here is derived from an EMBL/GenBank/DDBJ whole genome shotgun (WGS) entry which is preliminary data.</text>
</comment>
<reference evidence="2 3" key="1">
    <citation type="submission" date="2020-05" db="EMBL/GenBank/DDBJ databases">
        <title>Whole genome shotgun sequence of Streptomyces fulvorobeus NBRC 15897.</title>
        <authorList>
            <person name="Komaki H."/>
            <person name="Tamura T."/>
        </authorList>
    </citation>
    <scope>NUCLEOTIDE SEQUENCE [LARGE SCALE GENOMIC DNA]</scope>
    <source>
        <strain evidence="2 3">NBRC 15897</strain>
    </source>
</reference>